<evidence type="ECO:0000313" key="11">
    <source>
        <dbReference type="Proteomes" id="UP001634394"/>
    </source>
</evidence>
<sequence>MDASTNPNIHMLVKTVFLGAIGFVCIIGNSIALITLCAYQSLRIPIYIIIGGLALADIISAVMNIPEEIIIHADKGEIKAKTWCTVYGFLSNSCQYIIAFHLVVLGVFRGILLTDRGHHGPSCIHAIITSAILWSVSLAANIPMINASSREPVSHRCVFDAHDAAEEEKYLLLSGAFSYFLPLVLIIIIYAFTVYMSKRFFEDSYSRRERRMSKMISRLIVTFALCRLPSEMVTLLWFYKMKDKDLASVLEDREKFQVWTHVREYLSILALLDLALRPIIYATLSRDFGTVFDKIINCTYCKDAEDDEDPHTRRREHVQEVYQTQLTSTIEVQDGEETECL</sequence>
<evidence type="ECO:0000313" key="10">
    <source>
        <dbReference type="EMBL" id="KAL3867409.1"/>
    </source>
</evidence>
<proteinExistence type="predicted"/>
<evidence type="ECO:0000256" key="2">
    <source>
        <dbReference type="ARBA" id="ARBA00022692"/>
    </source>
</evidence>
<evidence type="ECO:0000256" key="3">
    <source>
        <dbReference type="ARBA" id="ARBA00022989"/>
    </source>
</evidence>
<protein>
    <recommendedName>
        <fullName evidence="9">G-protein coupled receptors family 1 profile domain-containing protein</fullName>
    </recommendedName>
</protein>
<keyword evidence="5 8" id="KW-0472">Membrane</keyword>
<dbReference type="PROSITE" id="PS50262">
    <property type="entry name" value="G_PROTEIN_RECEP_F1_2"/>
    <property type="match status" value="1"/>
</dbReference>
<keyword evidence="2 8" id="KW-0812">Transmembrane</keyword>
<dbReference type="PANTHER" id="PTHR45695">
    <property type="entry name" value="LEUCOKININ RECEPTOR-RELATED"/>
    <property type="match status" value="1"/>
</dbReference>
<dbReference type="EMBL" id="JBJQND010000009">
    <property type="protein sequence ID" value="KAL3867409.1"/>
    <property type="molecule type" value="Genomic_DNA"/>
</dbReference>
<evidence type="ECO:0000259" key="9">
    <source>
        <dbReference type="PROSITE" id="PS50262"/>
    </source>
</evidence>
<name>A0ABD3W0K7_SINWO</name>
<keyword evidence="7" id="KW-0807">Transducer</keyword>
<keyword evidence="11" id="KW-1185">Reference proteome</keyword>
<feature type="transmembrane region" description="Helical" evidence="8">
    <location>
        <begin position="124"/>
        <end position="145"/>
    </location>
</feature>
<dbReference type="GO" id="GO:0004930">
    <property type="term" value="F:G protein-coupled receptor activity"/>
    <property type="evidence" value="ECO:0007669"/>
    <property type="project" value="UniProtKB-KW"/>
</dbReference>
<dbReference type="SUPFAM" id="SSF81321">
    <property type="entry name" value="Family A G protein-coupled receptor-like"/>
    <property type="match status" value="1"/>
</dbReference>
<evidence type="ECO:0000256" key="7">
    <source>
        <dbReference type="ARBA" id="ARBA00023224"/>
    </source>
</evidence>
<gene>
    <name evidence="10" type="ORF">ACJMK2_044611</name>
</gene>
<organism evidence="10 11">
    <name type="scientific">Sinanodonta woodiana</name>
    <name type="common">Chinese pond mussel</name>
    <name type="synonym">Anodonta woodiana</name>
    <dbReference type="NCBI Taxonomy" id="1069815"/>
    <lineage>
        <taxon>Eukaryota</taxon>
        <taxon>Metazoa</taxon>
        <taxon>Spiralia</taxon>
        <taxon>Lophotrochozoa</taxon>
        <taxon>Mollusca</taxon>
        <taxon>Bivalvia</taxon>
        <taxon>Autobranchia</taxon>
        <taxon>Heteroconchia</taxon>
        <taxon>Palaeoheterodonta</taxon>
        <taxon>Unionida</taxon>
        <taxon>Unionoidea</taxon>
        <taxon>Unionidae</taxon>
        <taxon>Unioninae</taxon>
        <taxon>Sinanodonta</taxon>
    </lineage>
</organism>
<evidence type="ECO:0000256" key="6">
    <source>
        <dbReference type="ARBA" id="ARBA00023170"/>
    </source>
</evidence>
<dbReference type="InterPro" id="IPR017452">
    <property type="entry name" value="GPCR_Rhodpsn_7TM"/>
</dbReference>
<dbReference type="AlphaFoldDB" id="A0ABD3W0K7"/>
<keyword evidence="4" id="KW-0297">G-protein coupled receptor</keyword>
<reference evidence="10 11" key="1">
    <citation type="submission" date="2024-11" db="EMBL/GenBank/DDBJ databases">
        <title>Chromosome-level genome assembly of the freshwater bivalve Anodonta woodiana.</title>
        <authorList>
            <person name="Chen X."/>
        </authorList>
    </citation>
    <scope>NUCLEOTIDE SEQUENCE [LARGE SCALE GENOMIC DNA]</scope>
    <source>
        <strain evidence="10">MN2024</strain>
        <tissue evidence="10">Gills</tissue>
    </source>
</reference>
<dbReference type="Pfam" id="PF00001">
    <property type="entry name" value="7tm_1"/>
    <property type="match status" value="1"/>
</dbReference>
<comment type="subcellular location">
    <subcellularLocation>
        <location evidence="1">Membrane</location>
        <topology evidence="1">Multi-pass membrane protein</topology>
    </subcellularLocation>
</comment>
<feature type="domain" description="G-protein coupled receptors family 1 profile" evidence="9">
    <location>
        <begin position="28"/>
        <end position="281"/>
    </location>
</feature>
<feature type="transmembrane region" description="Helical" evidence="8">
    <location>
        <begin position="46"/>
        <end position="66"/>
    </location>
</feature>
<accession>A0ABD3W0K7</accession>
<dbReference type="Gene3D" id="1.20.1070.10">
    <property type="entry name" value="Rhodopsin 7-helix transmembrane proteins"/>
    <property type="match status" value="1"/>
</dbReference>
<feature type="transmembrane region" description="Helical" evidence="8">
    <location>
        <begin position="16"/>
        <end position="39"/>
    </location>
</feature>
<dbReference type="PANTHER" id="PTHR45695:SF9">
    <property type="entry name" value="LEUCOKININ RECEPTOR"/>
    <property type="match status" value="1"/>
</dbReference>
<dbReference type="PRINTS" id="PR00237">
    <property type="entry name" value="GPCRRHODOPSN"/>
</dbReference>
<feature type="transmembrane region" description="Helical" evidence="8">
    <location>
        <begin position="86"/>
        <end position="112"/>
    </location>
</feature>
<evidence type="ECO:0000256" key="5">
    <source>
        <dbReference type="ARBA" id="ARBA00023136"/>
    </source>
</evidence>
<evidence type="ECO:0000256" key="1">
    <source>
        <dbReference type="ARBA" id="ARBA00004141"/>
    </source>
</evidence>
<evidence type="ECO:0000256" key="4">
    <source>
        <dbReference type="ARBA" id="ARBA00023040"/>
    </source>
</evidence>
<keyword evidence="3 8" id="KW-1133">Transmembrane helix</keyword>
<comment type="caution">
    <text evidence="10">The sequence shown here is derived from an EMBL/GenBank/DDBJ whole genome shotgun (WGS) entry which is preliminary data.</text>
</comment>
<evidence type="ECO:0000256" key="8">
    <source>
        <dbReference type="SAM" id="Phobius"/>
    </source>
</evidence>
<feature type="transmembrane region" description="Helical" evidence="8">
    <location>
        <begin position="176"/>
        <end position="195"/>
    </location>
</feature>
<dbReference type="CDD" id="cd00637">
    <property type="entry name" value="7tm_classA_rhodopsin-like"/>
    <property type="match status" value="1"/>
</dbReference>
<dbReference type="Proteomes" id="UP001634394">
    <property type="component" value="Unassembled WGS sequence"/>
</dbReference>
<dbReference type="GO" id="GO:0016020">
    <property type="term" value="C:membrane"/>
    <property type="evidence" value="ECO:0007669"/>
    <property type="project" value="UniProtKB-SubCell"/>
</dbReference>
<feature type="transmembrane region" description="Helical" evidence="8">
    <location>
        <begin position="216"/>
        <end position="239"/>
    </location>
</feature>
<keyword evidence="6" id="KW-0675">Receptor</keyword>
<dbReference type="InterPro" id="IPR000276">
    <property type="entry name" value="GPCR_Rhodpsn"/>
</dbReference>